<organism evidence="2 3">
    <name type="scientific">Acetobacter garciniae</name>
    <dbReference type="NCBI Taxonomy" id="2817435"/>
    <lineage>
        <taxon>Bacteria</taxon>
        <taxon>Pseudomonadati</taxon>
        <taxon>Pseudomonadota</taxon>
        <taxon>Alphaproteobacteria</taxon>
        <taxon>Acetobacterales</taxon>
        <taxon>Acetobacteraceae</taxon>
        <taxon>Acetobacter</taxon>
    </lineage>
</organism>
<proteinExistence type="predicted"/>
<dbReference type="EMBL" id="JAFVMH010000001">
    <property type="protein sequence ID" value="MBO1323867.1"/>
    <property type="molecule type" value="Genomic_DNA"/>
</dbReference>
<comment type="caution">
    <text evidence="2">The sequence shown here is derived from an EMBL/GenBank/DDBJ whole genome shotgun (WGS) entry which is preliminary data.</text>
</comment>
<sequence>MTFRLFCVLAVFACLGLDFIAPHYHGTAEIGGLAFLGFAVAATVLGLRADTRAKAPLR</sequence>
<keyword evidence="1" id="KW-0812">Transmembrane</keyword>
<reference evidence="2" key="1">
    <citation type="submission" date="2021-03" db="EMBL/GenBank/DDBJ databases">
        <title>The complete genome sequence of Acetobacter sp. TBRC 12339.</title>
        <authorList>
            <person name="Charoenyingcharoen P."/>
            <person name="Yukphan P."/>
        </authorList>
    </citation>
    <scope>NUCLEOTIDE SEQUENCE</scope>
    <source>
        <strain evidence="2">TBRC 12339</strain>
    </source>
</reference>
<protein>
    <submittedName>
        <fullName evidence="2">Uncharacterized protein</fullName>
    </submittedName>
</protein>
<feature type="transmembrane region" description="Helical" evidence="1">
    <location>
        <begin position="30"/>
        <end position="49"/>
    </location>
</feature>
<evidence type="ECO:0000256" key="1">
    <source>
        <dbReference type="SAM" id="Phobius"/>
    </source>
</evidence>
<evidence type="ECO:0000313" key="3">
    <source>
        <dbReference type="Proteomes" id="UP000664073"/>
    </source>
</evidence>
<gene>
    <name evidence="2" type="ORF">J2D77_01690</name>
</gene>
<dbReference type="Proteomes" id="UP000664073">
    <property type="component" value="Unassembled WGS sequence"/>
</dbReference>
<evidence type="ECO:0000313" key="2">
    <source>
        <dbReference type="EMBL" id="MBO1323867.1"/>
    </source>
</evidence>
<keyword evidence="3" id="KW-1185">Reference proteome</keyword>
<name>A0A939HI65_9PROT</name>
<accession>A0A939HI65</accession>
<dbReference type="RefSeq" id="WP_207844471.1">
    <property type="nucleotide sequence ID" value="NZ_JAFVMH010000001.1"/>
</dbReference>
<keyword evidence="1" id="KW-0472">Membrane</keyword>
<dbReference type="AlphaFoldDB" id="A0A939HI65"/>
<keyword evidence="1" id="KW-1133">Transmembrane helix</keyword>